<comment type="caution">
    <text evidence="1">The sequence shown here is derived from an EMBL/GenBank/DDBJ whole genome shotgun (WGS) entry which is preliminary data.</text>
</comment>
<proteinExistence type="predicted"/>
<sequence length="152" mass="16681">MSDLEDVVYPPKEGWPCITHGNPKLLKTLGKTREVLPLLAHLPYIDRGDNWTDDFDGTPGCCPGGRSPAESVLTITEGPELTAFTSPQVFGLTCGGRDTRLMALDTISCHTVEGGDWSNGRGMKGRAAMLKDICYRQHGWPDSTHFKESYVL</sequence>
<dbReference type="RefSeq" id="XP_060296776.1">
    <property type="nucleotide sequence ID" value="XM_060445459.1"/>
</dbReference>
<dbReference type="Proteomes" id="UP001172101">
    <property type="component" value="Unassembled WGS sequence"/>
</dbReference>
<protein>
    <submittedName>
        <fullName evidence="1">Uncharacterized protein</fullName>
    </submittedName>
</protein>
<accession>A0AA40ALD8</accession>
<dbReference type="GeneID" id="85328729"/>
<gene>
    <name evidence="1" type="ORF">B0T26DRAFT_751971</name>
</gene>
<organism evidence="1 2">
    <name type="scientific">Lasiosphaeria miniovina</name>
    <dbReference type="NCBI Taxonomy" id="1954250"/>
    <lineage>
        <taxon>Eukaryota</taxon>
        <taxon>Fungi</taxon>
        <taxon>Dikarya</taxon>
        <taxon>Ascomycota</taxon>
        <taxon>Pezizomycotina</taxon>
        <taxon>Sordariomycetes</taxon>
        <taxon>Sordariomycetidae</taxon>
        <taxon>Sordariales</taxon>
        <taxon>Lasiosphaeriaceae</taxon>
        <taxon>Lasiosphaeria</taxon>
    </lineage>
</organism>
<evidence type="ECO:0000313" key="2">
    <source>
        <dbReference type="Proteomes" id="UP001172101"/>
    </source>
</evidence>
<name>A0AA40ALD8_9PEZI</name>
<keyword evidence="2" id="KW-1185">Reference proteome</keyword>
<evidence type="ECO:0000313" key="1">
    <source>
        <dbReference type="EMBL" id="KAK0717983.1"/>
    </source>
</evidence>
<dbReference type="AlphaFoldDB" id="A0AA40ALD8"/>
<reference evidence="1" key="1">
    <citation type="submission" date="2023-06" db="EMBL/GenBank/DDBJ databases">
        <title>Genome-scale phylogeny and comparative genomics of the fungal order Sordariales.</title>
        <authorList>
            <consortium name="Lawrence Berkeley National Laboratory"/>
            <person name="Hensen N."/>
            <person name="Bonometti L."/>
            <person name="Westerberg I."/>
            <person name="Brannstrom I.O."/>
            <person name="Guillou S."/>
            <person name="Cros-Aarteil S."/>
            <person name="Calhoun S."/>
            <person name="Haridas S."/>
            <person name="Kuo A."/>
            <person name="Mondo S."/>
            <person name="Pangilinan J."/>
            <person name="Riley R."/>
            <person name="LaButti K."/>
            <person name="Andreopoulos B."/>
            <person name="Lipzen A."/>
            <person name="Chen C."/>
            <person name="Yanf M."/>
            <person name="Daum C."/>
            <person name="Ng V."/>
            <person name="Clum A."/>
            <person name="Steindorff A."/>
            <person name="Ohm R."/>
            <person name="Martin F."/>
            <person name="Silar P."/>
            <person name="Natvig D."/>
            <person name="Lalanne C."/>
            <person name="Gautier V."/>
            <person name="Ament-velasquez S.L."/>
            <person name="Kruys A."/>
            <person name="Hutchinson M.I."/>
            <person name="Powell A.J."/>
            <person name="Barry K."/>
            <person name="Miller A.N."/>
            <person name="Grigoriev I.V."/>
            <person name="Debuchy R."/>
            <person name="Gladieux P."/>
            <person name="Thoren M.H."/>
            <person name="Johannesson H."/>
        </authorList>
    </citation>
    <scope>NUCLEOTIDE SEQUENCE</scope>
    <source>
        <strain evidence="1">SMH2392-1A</strain>
    </source>
</reference>
<dbReference type="EMBL" id="JAUIRO010000004">
    <property type="protein sequence ID" value="KAK0717983.1"/>
    <property type="molecule type" value="Genomic_DNA"/>
</dbReference>